<keyword evidence="1" id="KW-0812">Transmembrane</keyword>
<comment type="caution">
    <text evidence="3">The sequence shown here is derived from an EMBL/GenBank/DDBJ whole genome shotgun (WGS) entry which is preliminary data.</text>
</comment>
<evidence type="ECO:0000313" key="4">
    <source>
        <dbReference type="Proteomes" id="UP000315295"/>
    </source>
</evidence>
<evidence type="ECO:0000313" key="3">
    <source>
        <dbReference type="EMBL" id="TQD81392.1"/>
    </source>
</evidence>
<name>A0A540L552_MALBA</name>
<keyword evidence="1" id="KW-0472">Membrane</keyword>
<feature type="domain" description="Retrovirus-related Pol polyprotein from transposon TNT 1-94-like beta-barrel" evidence="2">
    <location>
        <begin position="25"/>
        <end position="96"/>
    </location>
</feature>
<dbReference type="Pfam" id="PF22936">
    <property type="entry name" value="Pol_BBD"/>
    <property type="match status" value="1"/>
</dbReference>
<evidence type="ECO:0000259" key="2">
    <source>
        <dbReference type="Pfam" id="PF22936"/>
    </source>
</evidence>
<keyword evidence="4" id="KW-1185">Reference proteome</keyword>
<reference evidence="3 4" key="1">
    <citation type="journal article" date="2019" name="G3 (Bethesda)">
        <title>Sequencing of a Wild Apple (Malus baccata) Genome Unravels the Differences Between Cultivated and Wild Apple Species Regarding Disease Resistance and Cold Tolerance.</title>
        <authorList>
            <person name="Chen X."/>
        </authorList>
    </citation>
    <scope>NUCLEOTIDE SEQUENCE [LARGE SCALE GENOMIC DNA]</scope>
    <source>
        <strain evidence="4">cv. Shandingzi</strain>
        <tissue evidence="3">Leaves</tissue>
    </source>
</reference>
<proteinExistence type="predicted"/>
<dbReference type="AlphaFoldDB" id="A0A540L552"/>
<keyword evidence="1" id="KW-1133">Transmembrane helix</keyword>
<protein>
    <recommendedName>
        <fullName evidence="2">Retrovirus-related Pol polyprotein from transposon TNT 1-94-like beta-barrel domain-containing protein</fullName>
    </recommendedName>
</protein>
<gene>
    <name evidence="3" type="ORF">C1H46_033110</name>
</gene>
<evidence type="ECO:0000256" key="1">
    <source>
        <dbReference type="SAM" id="Phobius"/>
    </source>
</evidence>
<accession>A0A540L552</accession>
<organism evidence="3 4">
    <name type="scientific">Malus baccata</name>
    <name type="common">Siberian crab apple</name>
    <name type="synonym">Pyrus baccata</name>
    <dbReference type="NCBI Taxonomy" id="106549"/>
    <lineage>
        <taxon>Eukaryota</taxon>
        <taxon>Viridiplantae</taxon>
        <taxon>Streptophyta</taxon>
        <taxon>Embryophyta</taxon>
        <taxon>Tracheophyta</taxon>
        <taxon>Spermatophyta</taxon>
        <taxon>Magnoliopsida</taxon>
        <taxon>eudicotyledons</taxon>
        <taxon>Gunneridae</taxon>
        <taxon>Pentapetalae</taxon>
        <taxon>rosids</taxon>
        <taxon>fabids</taxon>
        <taxon>Rosales</taxon>
        <taxon>Rosaceae</taxon>
        <taxon>Amygdaloideae</taxon>
        <taxon>Maleae</taxon>
        <taxon>Malus</taxon>
    </lineage>
</organism>
<dbReference type="EMBL" id="VIEB01000769">
    <property type="protein sequence ID" value="TQD81392.1"/>
    <property type="molecule type" value="Genomic_DNA"/>
</dbReference>
<dbReference type="Proteomes" id="UP000315295">
    <property type="component" value="Unassembled WGS sequence"/>
</dbReference>
<feature type="transmembrane region" description="Helical" evidence="1">
    <location>
        <begin position="78"/>
        <end position="104"/>
    </location>
</feature>
<sequence>MIAVASSSDGKALNISTPVTNNTRIIDSGATKHMTCDFRQVPSLKTSTQTMVNVANGDAALVIEEGTVALSDTMKLDIVLVVISLNYNLLFVAQITIALHCLVIF</sequence>
<dbReference type="InterPro" id="IPR054722">
    <property type="entry name" value="PolX-like_BBD"/>
</dbReference>